<feature type="binding site" evidence="5">
    <location>
        <position position="139"/>
    </location>
    <ligand>
        <name>Mg(2+)</name>
        <dbReference type="ChEBI" id="CHEBI:18420"/>
    </ligand>
</feature>
<dbReference type="InterPro" id="IPR015813">
    <property type="entry name" value="Pyrv/PenolPyrv_kinase-like_dom"/>
</dbReference>
<feature type="domain" description="HpcH/HpaI aldolase/citrate lyase" evidence="6">
    <location>
        <begin position="16"/>
        <end position="234"/>
    </location>
</feature>
<accession>A0A0J1G4U6</accession>
<dbReference type="Proteomes" id="UP000035963">
    <property type="component" value="Unassembled WGS sequence"/>
</dbReference>
<feature type="binding site" evidence="5">
    <location>
        <position position="166"/>
    </location>
    <ligand>
        <name>Mg(2+)</name>
        <dbReference type="ChEBI" id="CHEBI:18420"/>
    </ligand>
</feature>
<evidence type="ECO:0000256" key="4">
    <source>
        <dbReference type="PIRSR" id="PIRSR015582-1"/>
    </source>
</evidence>
<evidence type="ECO:0000256" key="1">
    <source>
        <dbReference type="ARBA" id="ARBA00001946"/>
    </source>
</evidence>
<keyword evidence="3 5" id="KW-0460">Magnesium</keyword>
<gene>
    <name evidence="7" type="ORF">EOS_05565</name>
</gene>
<dbReference type="GO" id="GO:0000287">
    <property type="term" value="F:magnesium ion binding"/>
    <property type="evidence" value="ECO:0007669"/>
    <property type="project" value="TreeGrafter"/>
</dbReference>
<feature type="binding site" evidence="4">
    <location>
        <position position="139"/>
    </location>
    <ligand>
        <name>substrate</name>
    </ligand>
</feature>
<dbReference type="InterPro" id="IPR011206">
    <property type="entry name" value="Citrate_lyase_beta/mcl1/mcl2"/>
</dbReference>
<reference evidence="7 8" key="1">
    <citation type="journal article" date="2015" name="Genome Announc.">
        <title>Draft Genome Sequence of Burkholderia sp. Strain PML1(12), an Ectomycorrhizosphere-Inhabiting Bacterium with Effective Mineral-Weathering Ability.</title>
        <authorList>
            <person name="Uroz S."/>
            <person name="Oger P."/>
        </authorList>
    </citation>
    <scope>NUCLEOTIDE SEQUENCE [LARGE SCALE GENOMIC DNA]</scope>
    <source>
        <strain evidence="8">PML1(12)</strain>
    </source>
</reference>
<comment type="caution">
    <text evidence="7">The sequence shown here is derived from an EMBL/GenBank/DDBJ whole genome shotgun (WGS) entry which is preliminary data.</text>
</comment>
<evidence type="ECO:0000313" key="7">
    <source>
        <dbReference type="EMBL" id="KLU27213.1"/>
    </source>
</evidence>
<dbReference type="AlphaFoldDB" id="A0A0J1G4U6"/>
<evidence type="ECO:0000313" key="8">
    <source>
        <dbReference type="Proteomes" id="UP000035963"/>
    </source>
</evidence>
<sequence length="312" mass="33476">MALMNHSSYSRPRLNRSSLIVPLSNRKFIEKAHLRGADSITLDLEDGVASNAKADARAALADAIPMVSRGGAWIKVRVNRRLDLLVEDLRAAVIGGVACIGIAKTDSAGHVRLVAELIGELERERGLPIGAIRLAASIETPQALQRAHEIATADMRLMSIGLGSLDLAAACGFEAVPETLLYPKQMVFYAAKAAGLECGGFIGSIADYTDLDGLREVIRESKKFGFRGGGAIHPNQVKVLNEEYGPSREQIDNARTIIDLAEAAFAEGKGAFAYKGKMVDKPVIDAARETLTLAATIAEHEAKVQQLLINEH</sequence>
<keyword evidence="8" id="KW-1185">Reference proteome</keyword>
<comment type="cofactor">
    <cofactor evidence="1">
        <name>Mg(2+)</name>
        <dbReference type="ChEBI" id="CHEBI:18420"/>
    </cofactor>
</comment>
<dbReference type="EMBL" id="AEJF01000051">
    <property type="protein sequence ID" value="KLU27213.1"/>
    <property type="molecule type" value="Genomic_DNA"/>
</dbReference>
<dbReference type="PANTHER" id="PTHR32308:SF0">
    <property type="entry name" value="HPCH_HPAI ALDOLASE_CITRATE LYASE DOMAIN-CONTAINING PROTEIN"/>
    <property type="match status" value="1"/>
</dbReference>
<protein>
    <recommendedName>
        <fullName evidence="6">HpcH/HpaI aldolase/citrate lyase domain-containing protein</fullName>
    </recommendedName>
</protein>
<dbReference type="PANTHER" id="PTHR32308">
    <property type="entry name" value="LYASE BETA SUBUNIT, PUTATIVE (AFU_ORTHOLOGUE AFUA_4G13030)-RELATED"/>
    <property type="match status" value="1"/>
</dbReference>
<dbReference type="GO" id="GO:0003824">
    <property type="term" value="F:catalytic activity"/>
    <property type="evidence" value="ECO:0007669"/>
    <property type="project" value="InterPro"/>
</dbReference>
<evidence type="ECO:0000256" key="5">
    <source>
        <dbReference type="PIRSR" id="PIRSR015582-2"/>
    </source>
</evidence>
<dbReference type="PATRIC" id="fig|908627.4.peg.1228"/>
<dbReference type="InterPro" id="IPR005000">
    <property type="entry name" value="Aldolase/citrate-lyase_domain"/>
</dbReference>
<proteinExistence type="predicted"/>
<name>A0A0J1G4U6_9BURK</name>
<dbReference type="InterPro" id="IPR040442">
    <property type="entry name" value="Pyrv_kinase-like_dom_sf"/>
</dbReference>
<evidence type="ECO:0000259" key="6">
    <source>
        <dbReference type="Pfam" id="PF03328"/>
    </source>
</evidence>
<keyword evidence="2 5" id="KW-0479">Metal-binding</keyword>
<evidence type="ECO:0000256" key="2">
    <source>
        <dbReference type="ARBA" id="ARBA00022723"/>
    </source>
</evidence>
<feature type="binding site" evidence="4">
    <location>
        <position position="77"/>
    </location>
    <ligand>
        <name>substrate</name>
    </ligand>
</feature>
<dbReference type="Pfam" id="PF03328">
    <property type="entry name" value="HpcH_HpaI"/>
    <property type="match status" value="1"/>
</dbReference>
<organism evidence="7 8">
    <name type="scientific">Caballeronia mineralivorans PML1(12)</name>
    <dbReference type="NCBI Taxonomy" id="908627"/>
    <lineage>
        <taxon>Bacteria</taxon>
        <taxon>Pseudomonadati</taxon>
        <taxon>Pseudomonadota</taxon>
        <taxon>Betaproteobacteria</taxon>
        <taxon>Burkholderiales</taxon>
        <taxon>Burkholderiaceae</taxon>
        <taxon>Caballeronia</taxon>
    </lineage>
</organism>
<dbReference type="PIRSF" id="PIRSF015582">
    <property type="entry name" value="Cit_lyase_B"/>
    <property type="match status" value="1"/>
</dbReference>
<dbReference type="Gene3D" id="3.20.20.60">
    <property type="entry name" value="Phosphoenolpyruvate-binding domains"/>
    <property type="match status" value="1"/>
</dbReference>
<dbReference type="GO" id="GO:0006107">
    <property type="term" value="P:oxaloacetate metabolic process"/>
    <property type="evidence" value="ECO:0007669"/>
    <property type="project" value="TreeGrafter"/>
</dbReference>
<evidence type="ECO:0000256" key="3">
    <source>
        <dbReference type="ARBA" id="ARBA00022842"/>
    </source>
</evidence>
<dbReference type="SUPFAM" id="SSF51621">
    <property type="entry name" value="Phosphoenolpyruvate/pyruvate domain"/>
    <property type="match status" value="1"/>
</dbReference>